<evidence type="ECO:0000259" key="2">
    <source>
        <dbReference type="Pfam" id="PF20584"/>
    </source>
</evidence>
<dbReference type="EMBL" id="JAHESE010000005">
    <property type="protein sequence ID" value="MBT1708126.1"/>
    <property type="molecule type" value="Genomic_DNA"/>
</dbReference>
<evidence type="ECO:0000313" key="3">
    <source>
        <dbReference type="EMBL" id="MBT1708126.1"/>
    </source>
</evidence>
<organism evidence="3 4">
    <name type="scientific">Dawidia cretensis</name>
    <dbReference type="NCBI Taxonomy" id="2782350"/>
    <lineage>
        <taxon>Bacteria</taxon>
        <taxon>Pseudomonadati</taxon>
        <taxon>Bacteroidota</taxon>
        <taxon>Cytophagia</taxon>
        <taxon>Cytophagales</taxon>
        <taxon>Chryseotaleaceae</taxon>
        <taxon>Dawidia</taxon>
    </lineage>
</organism>
<keyword evidence="4" id="KW-1185">Reference proteome</keyword>
<comment type="caution">
    <text evidence="3">The sequence shown here is derived from an EMBL/GenBank/DDBJ whole genome shotgun (WGS) entry which is preliminary data.</text>
</comment>
<keyword evidence="1" id="KW-0472">Membrane</keyword>
<keyword evidence="1" id="KW-0812">Transmembrane</keyword>
<protein>
    <recommendedName>
        <fullName evidence="2">DUF6787 domain-containing protein</fullName>
    </recommendedName>
</protein>
<evidence type="ECO:0000313" key="4">
    <source>
        <dbReference type="Proteomes" id="UP001319080"/>
    </source>
</evidence>
<accession>A0AAP2DVN4</accession>
<dbReference type="Pfam" id="PF20584">
    <property type="entry name" value="DUF6787"/>
    <property type="match status" value="1"/>
</dbReference>
<gene>
    <name evidence="3" type="ORF">KK062_07825</name>
</gene>
<reference evidence="3 4" key="1">
    <citation type="submission" date="2021-05" db="EMBL/GenBank/DDBJ databases">
        <title>A Polyphasic approach of four new species of the genus Ohtaekwangia: Ohtaekwangia histidinii sp. nov., Ohtaekwangia cretensis sp. nov., Ohtaekwangia indiensis sp. nov., Ohtaekwangia reichenbachii sp. nov. from diverse environment.</title>
        <authorList>
            <person name="Octaviana S."/>
        </authorList>
    </citation>
    <scope>NUCLEOTIDE SEQUENCE [LARGE SCALE GENOMIC DNA]</scope>
    <source>
        <strain evidence="3 4">PWU5</strain>
    </source>
</reference>
<feature type="transmembrane region" description="Helical" evidence="1">
    <location>
        <begin position="20"/>
        <end position="39"/>
    </location>
</feature>
<feature type="transmembrane region" description="Helical" evidence="1">
    <location>
        <begin position="70"/>
        <end position="88"/>
    </location>
</feature>
<proteinExistence type="predicted"/>
<dbReference type="InterPro" id="IPR046714">
    <property type="entry name" value="DUF6787"/>
</dbReference>
<dbReference type="AlphaFoldDB" id="A0AAP2DVN4"/>
<sequence length="107" mass="12457">MNNSSWIEKLRQRWQLGSIFQVVIVLVVFACTGITIALIKRPLLLFLFGESAAGSTLVTVLYYIFILPLYNVVLLAYGFLFGQFDFFWKFEKRFLGRIFSGFRKTNK</sequence>
<dbReference type="RefSeq" id="WP_254083716.1">
    <property type="nucleotide sequence ID" value="NZ_JAHESE010000005.1"/>
</dbReference>
<evidence type="ECO:0000256" key="1">
    <source>
        <dbReference type="SAM" id="Phobius"/>
    </source>
</evidence>
<dbReference type="Proteomes" id="UP001319080">
    <property type="component" value="Unassembled WGS sequence"/>
</dbReference>
<keyword evidence="1" id="KW-1133">Transmembrane helix</keyword>
<feature type="domain" description="DUF6787" evidence="2">
    <location>
        <begin position="24"/>
        <end position="101"/>
    </location>
</feature>
<name>A0AAP2DVN4_9BACT</name>